<dbReference type="SUPFAM" id="SSF109998">
    <property type="entry name" value="Triger factor/SurA peptide-binding domain-like"/>
    <property type="match status" value="1"/>
</dbReference>
<dbReference type="InterPro" id="IPR046357">
    <property type="entry name" value="PPIase_dom_sf"/>
</dbReference>
<sequence>MLQSIRDKAQGWFAWLIVALISVPFALWGIQEYLGVGAEPVVASVNERDITEREFDYNYNRFRMSLRQQLGDSYSYDLFQESKLRADVLNSMVRDELVLQAADGMGVRVGDNLVRGTIFGMPGFQVNGQFDTAAYERGLRQRSYSPAEFQEEIRQALMTDQVTRAITGSEIVTERELEEMIRLREQKRELSYLLLPAADFIQSGEIDEAEISTYYAANQGQFMAPERVRVDYIELKMDQVSEGVGADEEALKDFFEERQGEYTTLEQRRASHILIAVEGESEEAEKAALEKLQDAMERLQAGEDFAAVAKDVSQDPGSAEQGGDLGLVEAGMMDIAFDKALFATGKGEISEPVRTDFGFHLIKVTEIIAGSEKSFEDVREEVLAAYQANEAEGIFHKYAERLVDLSYENAGTLEPAADALGLKVTTSDWLTRADADKLPGSAKAINSAFSEDVISAGNNSELIEISHDHVVVLRVHEHEMSAVRPLEQVRDDIIAALQQQQGKRLAKETGDSLLARLRQGESLEQVTSNLTHKLEQPVSVGRSGSKLPPTITRRLFSMPRPDGDNAVYGHAVLGNGDFALIVLHKVEDGSLAAKDEKALLSLRVSQARAQGRDTLEHFMQYLHNKAEVTIRQSQESYTP</sequence>
<reference evidence="13" key="1">
    <citation type="submission" date="2018-06" db="EMBL/GenBank/DDBJ databases">
        <authorList>
            <person name="Zhirakovskaya E."/>
        </authorList>
    </citation>
    <scope>NUCLEOTIDE SEQUENCE</scope>
</reference>
<keyword evidence="3" id="KW-0997">Cell inner membrane</keyword>
<feature type="domain" description="PpiC" evidence="12">
    <location>
        <begin position="265"/>
        <end position="366"/>
    </location>
</feature>
<dbReference type="PANTHER" id="PTHR47529:SF1">
    <property type="entry name" value="PERIPLASMIC CHAPERONE PPID"/>
    <property type="match status" value="1"/>
</dbReference>
<dbReference type="Pfam" id="PF13624">
    <property type="entry name" value="SurA_N_3"/>
    <property type="match status" value="1"/>
</dbReference>
<evidence type="ECO:0000259" key="12">
    <source>
        <dbReference type="PROSITE" id="PS50198"/>
    </source>
</evidence>
<dbReference type="AlphaFoldDB" id="A0A3B1B785"/>
<keyword evidence="5 11" id="KW-1133">Transmembrane helix</keyword>
<protein>
    <recommendedName>
        <fullName evidence="9">Periplasmic chaperone PpiD</fullName>
    </recommendedName>
    <alternativeName>
        <fullName evidence="10">Periplasmic folding chaperone</fullName>
    </alternativeName>
</protein>
<accession>A0A3B1B785</accession>
<dbReference type="PANTHER" id="PTHR47529">
    <property type="entry name" value="PEPTIDYL-PROLYL CIS-TRANS ISOMERASE D"/>
    <property type="match status" value="1"/>
</dbReference>
<gene>
    <name evidence="13" type="ORF">MNBD_GAMMA26-1107</name>
</gene>
<proteinExistence type="inferred from homology"/>
<dbReference type="InterPro" id="IPR052029">
    <property type="entry name" value="PpiD_chaperone"/>
</dbReference>
<evidence type="ECO:0000256" key="3">
    <source>
        <dbReference type="ARBA" id="ARBA00022519"/>
    </source>
</evidence>
<dbReference type="GO" id="GO:0003755">
    <property type="term" value="F:peptidyl-prolyl cis-trans isomerase activity"/>
    <property type="evidence" value="ECO:0007669"/>
    <property type="project" value="InterPro"/>
</dbReference>
<dbReference type="InterPro" id="IPR023058">
    <property type="entry name" value="PPIase_PpiC_CS"/>
</dbReference>
<keyword evidence="4 11" id="KW-0812">Transmembrane</keyword>
<dbReference type="PROSITE" id="PS01096">
    <property type="entry name" value="PPIC_PPIASE_1"/>
    <property type="match status" value="1"/>
</dbReference>
<evidence type="ECO:0000256" key="10">
    <source>
        <dbReference type="ARBA" id="ARBA00042775"/>
    </source>
</evidence>
<evidence type="ECO:0000256" key="2">
    <source>
        <dbReference type="ARBA" id="ARBA00022475"/>
    </source>
</evidence>
<comment type="similarity">
    <text evidence="8">Belongs to the PpiD chaperone family.</text>
</comment>
<dbReference type="Gene3D" id="1.10.4030.10">
    <property type="entry name" value="Porin chaperone SurA, peptide-binding domain"/>
    <property type="match status" value="1"/>
</dbReference>
<evidence type="ECO:0000256" key="5">
    <source>
        <dbReference type="ARBA" id="ARBA00022989"/>
    </source>
</evidence>
<evidence type="ECO:0000256" key="1">
    <source>
        <dbReference type="ARBA" id="ARBA00004382"/>
    </source>
</evidence>
<dbReference type="GO" id="GO:0005886">
    <property type="term" value="C:plasma membrane"/>
    <property type="evidence" value="ECO:0007669"/>
    <property type="project" value="UniProtKB-SubCell"/>
</dbReference>
<keyword evidence="13" id="KW-0413">Isomerase</keyword>
<dbReference type="EMBL" id="UOFX01000022">
    <property type="protein sequence ID" value="VAX07258.1"/>
    <property type="molecule type" value="Genomic_DNA"/>
</dbReference>
<keyword evidence="6 11" id="KW-0472">Membrane</keyword>
<dbReference type="SUPFAM" id="SSF54534">
    <property type="entry name" value="FKBP-like"/>
    <property type="match status" value="1"/>
</dbReference>
<name>A0A3B1B785_9ZZZZ</name>
<dbReference type="Gene3D" id="3.10.50.40">
    <property type="match status" value="1"/>
</dbReference>
<dbReference type="Pfam" id="PF13616">
    <property type="entry name" value="Rotamase_3"/>
    <property type="match status" value="1"/>
</dbReference>
<evidence type="ECO:0000256" key="6">
    <source>
        <dbReference type="ARBA" id="ARBA00023136"/>
    </source>
</evidence>
<organism evidence="13">
    <name type="scientific">hydrothermal vent metagenome</name>
    <dbReference type="NCBI Taxonomy" id="652676"/>
    <lineage>
        <taxon>unclassified sequences</taxon>
        <taxon>metagenomes</taxon>
        <taxon>ecological metagenomes</taxon>
    </lineage>
</organism>
<evidence type="ECO:0000256" key="7">
    <source>
        <dbReference type="ARBA" id="ARBA00023186"/>
    </source>
</evidence>
<keyword evidence="7" id="KW-0143">Chaperone</keyword>
<keyword evidence="2" id="KW-1003">Cell membrane</keyword>
<evidence type="ECO:0000256" key="9">
    <source>
        <dbReference type="ARBA" id="ARBA00040743"/>
    </source>
</evidence>
<evidence type="ECO:0000313" key="13">
    <source>
        <dbReference type="EMBL" id="VAX07258.1"/>
    </source>
</evidence>
<feature type="transmembrane region" description="Helical" evidence="11">
    <location>
        <begin position="12"/>
        <end position="30"/>
    </location>
</feature>
<dbReference type="PROSITE" id="PS50198">
    <property type="entry name" value="PPIC_PPIASE_2"/>
    <property type="match status" value="1"/>
</dbReference>
<evidence type="ECO:0000256" key="11">
    <source>
        <dbReference type="SAM" id="Phobius"/>
    </source>
</evidence>
<evidence type="ECO:0000256" key="8">
    <source>
        <dbReference type="ARBA" id="ARBA00038408"/>
    </source>
</evidence>
<dbReference type="InterPro" id="IPR000297">
    <property type="entry name" value="PPIase_PpiC"/>
</dbReference>
<dbReference type="InterPro" id="IPR027304">
    <property type="entry name" value="Trigger_fact/SurA_dom_sf"/>
</dbReference>
<comment type="subcellular location">
    <subcellularLocation>
        <location evidence="1">Cell inner membrane</location>
        <topology evidence="1">Single-pass type II membrane protein</topology>
        <orientation evidence="1">Periplasmic side</orientation>
    </subcellularLocation>
</comment>
<evidence type="ECO:0000256" key="4">
    <source>
        <dbReference type="ARBA" id="ARBA00022692"/>
    </source>
</evidence>